<feature type="transmembrane region" description="Helical" evidence="1">
    <location>
        <begin position="12"/>
        <end position="31"/>
    </location>
</feature>
<proteinExistence type="predicted"/>
<dbReference type="EMBL" id="VBAK01000112">
    <property type="protein sequence ID" value="TMI90449.1"/>
    <property type="molecule type" value="Genomic_DNA"/>
</dbReference>
<evidence type="ECO:0008006" key="4">
    <source>
        <dbReference type="Google" id="ProtNLM"/>
    </source>
</evidence>
<dbReference type="AlphaFoldDB" id="A0A537K3V0"/>
<sequence length="104" mass="11898">MWPDLLGPGWIFGILMTVDLFALSLALIWWLGDFRAPRQTVDPIQEIWRLYEQGDLTRQEFDRLRARVRDGGDAVELTRIGDVFALPLIRGGEITQAPGSQVFR</sequence>
<keyword evidence="1" id="KW-0812">Transmembrane</keyword>
<dbReference type="Proteomes" id="UP000318509">
    <property type="component" value="Unassembled WGS sequence"/>
</dbReference>
<evidence type="ECO:0000256" key="1">
    <source>
        <dbReference type="SAM" id="Phobius"/>
    </source>
</evidence>
<evidence type="ECO:0000313" key="2">
    <source>
        <dbReference type="EMBL" id="TMI90449.1"/>
    </source>
</evidence>
<name>A0A537K3V0_9BACT</name>
<gene>
    <name evidence="2" type="ORF">E6H00_06615</name>
</gene>
<organism evidence="2 3">
    <name type="scientific">Candidatus Segetimicrobium genomatis</name>
    <dbReference type="NCBI Taxonomy" id="2569760"/>
    <lineage>
        <taxon>Bacteria</taxon>
        <taxon>Bacillati</taxon>
        <taxon>Candidatus Sysuimicrobiota</taxon>
        <taxon>Candidatus Sysuimicrobiia</taxon>
        <taxon>Candidatus Sysuimicrobiales</taxon>
        <taxon>Candidatus Segetimicrobiaceae</taxon>
        <taxon>Candidatus Segetimicrobium</taxon>
    </lineage>
</organism>
<reference evidence="2 3" key="1">
    <citation type="journal article" date="2019" name="Nat. Microbiol.">
        <title>Mediterranean grassland soil C-N compound turnover is dependent on rainfall and depth, and is mediated by genomically divergent microorganisms.</title>
        <authorList>
            <person name="Diamond S."/>
            <person name="Andeer P.F."/>
            <person name="Li Z."/>
            <person name="Crits-Christoph A."/>
            <person name="Burstein D."/>
            <person name="Anantharaman K."/>
            <person name="Lane K.R."/>
            <person name="Thomas B.C."/>
            <person name="Pan C."/>
            <person name="Northen T.R."/>
            <person name="Banfield J.F."/>
        </authorList>
    </citation>
    <scope>NUCLEOTIDE SEQUENCE [LARGE SCALE GENOMIC DNA]</scope>
    <source>
        <strain evidence="2">NP_3</strain>
    </source>
</reference>
<protein>
    <recommendedName>
        <fullName evidence="4">SHOCT domain-containing protein</fullName>
    </recommendedName>
</protein>
<accession>A0A537K3V0</accession>
<evidence type="ECO:0000313" key="3">
    <source>
        <dbReference type="Proteomes" id="UP000318509"/>
    </source>
</evidence>
<keyword evidence="1" id="KW-1133">Transmembrane helix</keyword>
<keyword evidence="1" id="KW-0472">Membrane</keyword>
<comment type="caution">
    <text evidence="2">The sequence shown here is derived from an EMBL/GenBank/DDBJ whole genome shotgun (WGS) entry which is preliminary data.</text>
</comment>